<gene>
    <name evidence="1" type="ORF">EVA_09692</name>
</gene>
<proteinExistence type="predicted"/>
<dbReference type="EMBL" id="AMCI01002645">
    <property type="protein sequence ID" value="EJX02204.1"/>
    <property type="molecule type" value="Genomic_DNA"/>
</dbReference>
<sequence>MGRDGAERATPKATTMDVNREFYHLEGRDNLALIFGVRKTGIRKVV</sequence>
<dbReference type="AlphaFoldDB" id="J9G5Q5"/>
<name>J9G5Q5_9ZZZZ</name>
<evidence type="ECO:0000313" key="1">
    <source>
        <dbReference type="EMBL" id="EJX02204.1"/>
    </source>
</evidence>
<organism evidence="1">
    <name type="scientific">gut metagenome</name>
    <dbReference type="NCBI Taxonomy" id="749906"/>
    <lineage>
        <taxon>unclassified sequences</taxon>
        <taxon>metagenomes</taxon>
        <taxon>organismal metagenomes</taxon>
    </lineage>
</organism>
<comment type="caution">
    <text evidence="1">The sequence shown here is derived from an EMBL/GenBank/DDBJ whole genome shotgun (WGS) entry which is preliminary data.</text>
</comment>
<reference evidence="1" key="1">
    <citation type="journal article" date="2012" name="PLoS ONE">
        <title>Gene sets for utilization of primary and secondary nutrition supplies in the distal gut of endangered iberian lynx.</title>
        <authorList>
            <person name="Alcaide M."/>
            <person name="Messina E."/>
            <person name="Richter M."/>
            <person name="Bargiela R."/>
            <person name="Peplies J."/>
            <person name="Huws S.A."/>
            <person name="Newbold C.J."/>
            <person name="Golyshin P.N."/>
            <person name="Simon M.A."/>
            <person name="Lopez G."/>
            <person name="Yakimov M.M."/>
            <person name="Ferrer M."/>
        </authorList>
    </citation>
    <scope>NUCLEOTIDE SEQUENCE</scope>
</reference>
<protein>
    <submittedName>
        <fullName evidence="1">Uncharacterized protein</fullName>
    </submittedName>
</protein>
<accession>J9G5Q5</accession>